<proteinExistence type="predicted"/>
<dbReference type="Pfam" id="PF00047">
    <property type="entry name" value="ig"/>
    <property type="match status" value="1"/>
</dbReference>
<dbReference type="SMART" id="SM00408">
    <property type="entry name" value="IGc2"/>
    <property type="match status" value="10"/>
</dbReference>
<evidence type="ECO:0000259" key="6">
    <source>
        <dbReference type="PROSITE" id="PS50835"/>
    </source>
</evidence>
<feature type="domain" description="Ig-like" evidence="6">
    <location>
        <begin position="302"/>
        <end position="387"/>
    </location>
</feature>
<dbReference type="Gene3D" id="2.60.40.10">
    <property type="entry name" value="Immunoglobulins"/>
    <property type="match status" value="11"/>
</dbReference>
<feature type="domain" description="Ig-like" evidence="6">
    <location>
        <begin position="479"/>
        <end position="567"/>
    </location>
</feature>
<feature type="domain" description="Ig-like" evidence="6">
    <location>
        <begin position="655"/>
        <end position="745"/>
    </location>
</feature>
<dbReference type="InterPro" id="IPR007110">
    <property type="entry name" value="Ig-like_dom"/>
</dbReference>
<feature type="signal peptide" evidence="5">
    <location>
        <begin position="1"/>
        <end position="22"/>
    </location>
</feature>
<dbReference type="CDD" id="cd00096">
    <property type="entry name" value="Ig"/>
    <property type="match status" value="1"/>
</dbReference>
<name>A0A2U9AXF0_SCOMX</name>
<protein>
    <submittedName>
        <fullName evidence="7">Putative carcinoembryonic antigen-related cell adhesion molecule 5-like</fullName>
    </submittedName>
</protein>
<dbReference type="Pfam" id="PF13895">
    <property type="entry name" value="Ig_2"/>
    <property type="match status" value="2"/>
</dbReference>
<evidence type="ECO:0000256" key="5">
    <source>
        <dbReference type="SAM" id="SignalP"/>
    </source>
</evidence>
<gene>
    <name evidence="7" type="ORF">SMAX5B_011700</name>
</gene>
<feature type="domain" description="Ig-like" evidence="6">
    <location>
        <begin position="830"/>
        <end position="916"/>
    </location>
</feature>
<evidence type="ECO:0000256" key="3">
    <source>
        <dbReference type="ARBA" id="ARBA00023180"/>
    </source>
</evidence>
<keyword evidence="4" id="KW-0393">Immunoglobulin domain</keyword>
<keyword evidence="1 5" id="KW-0732">Signal</keyword>
<dbReference type="EMBL" id="CP026243">
    <property type="protein sequence ID" value="AWO96334.1"/>
    <property type="molecule type" value="Genomic_DNA"/>
</dbReference>
<dbReference type="PANTHER" id="PTHR44337:SF20">
    <property type="entry name" value="CARCINOEMBRYONIC ANTIGEN-RELATED CELL ADHESION MOLECULE 5-RELATED"/>
    <property type="match status" value="1"/>
</dbReference>
<evidence type="ECO:0000256" key="4">
    <source>
        <dbReference type="ARBA" id="ARBA00023319"/>
    </source>
</evidence>
<dbReference type="InterPro" id="IPR013783">
    <property type="entry name" value="Ig-like_fold"/>
</dbReference>
<reference evidence="7 8" key="1">
    <citation type="submission" date="2017-12" db="EMBL/GenBank/DDBJ databases">
        <title>Integrating genomic resources of turbot (Scophthalmus maximus) in depth evaluation of genetic and physical mapping variation across individuals.</title>
        <authorList>
            <person name="Martinez P."/>
        </authorList>
    </citation>
    <scope>NUCLEOTIDE SEQUENCE [LARGE SCALE GENOMIC DNA]</scope>
</reference>
<feature type="domain" description="Ig-like" evidence="6">
    <location>
        <begin position="390"/>
        <end position="469"/>
    </location>
</feature>
<dbReference type="InterPro" id="IPR003598">
    <property type="entry name" value="Ig_sub2"/>
</dbReference>
<feature type="domain" description="Ig-like" evidence="6">
    <location>
        <begin position="572"/>
        <end position="651"/>
    </location>
</feature>
<dbReference type="InterPro" id="IPR003599">
    <property type="entry name" value="Ig_sub"/>
</dbReference>
<dbReference type="STRING" id="52904.ENSSMAP00000014245"/>
<organism evidence="7 8">
    <name type="scientific">Scophthalmus maximus</name>
    <name type="common">Turbot</name>
    <name type="synonym">Psetta maxima</name>
    <dbReference type="NCBI Taxonomy" id="52904"/>
    <lineage>
        <taxon>Eukaryota</taxon>
        <taxon>Metazoa</taxon>
        <taxon>Chordata</taxon>
        <taxon>Craniata</taxon>
        <taxon>Vertebrata</taxon>
        <taxon>Euteleostomi</taxon>
        <taxon>Actinopterygii</taxon>
        <taxon>Neopterygii</taxon>
        <taxon>Teleostei</taxon>
        <taxon>Neoteleostei</taxon>
        <taxon>Acanthomorphata</taxon>
        <taxon>Carangaria</taxon>
        <taxon>Pleuronectiformes</taxon>
        <taxon>Pleuronectoidei</taxon>
        <taxon>Scophthalmidae</taxon>
        <taxon>Scophthalmus</taxon>
    </lineage>
</organism>
<dbReference type="Pfam" id="PF13927">
    <property type="entry name" value="Ig_3"/>
    <property type="match status" value="4"/>
</dbReference>
<dbReference type="Proteomes" id="UP000246464">
    <property type="component" value="Chromosome 1"/>
</dbReference>
<keyword evidence="2" id="KW-1015">Disulfide bond</keyword>
<keyword evidence="3" id="KW-0325">Glycoprotein</keyword>
<dbReference type="InterPro" id="IPR013098">
    <property type="entry name" value="Ig_I-set"/>
</dbReference>
<feature type="domain" description="Ig-like" evidence="6">
    <location>
        <begin position="110"/>
        <end position="213"/>
    </location>
</feature>
<dbReference type="InterPro" id="IPR052598">
    <property type="entry name" value="IgSF_CEA-related"/>
</dbReference>
<dbReference type="InterPro" id="IPR013151">
    <property type="entry name" value="Immunoglobulin_dom"/>
</dbReference>
<evidence type="ECO:0000256" key="1">
    <source>
        <dbReference type="ARBA" id="ARBA00022729"/>
    </source>
</evidence>
<dbReference type="InterPro" id="IPR036179">
    <property type="entry name" value="Ig-like_dom_sf"/>
</dbReference>
<feature type="chain" id="PRO_5016042886" evidence="5">
    <location>
        <begin position="23"/>
        <end position="1033"/>
    </location>
</feature>
<feature type="domain" description="Ig-like" evidence="6">
    <location>
        <begin position="218"/>
        <end position="300"/>
    </location>
</feature>
<sequence length="1033" mass="112799">MEKKQEGTLAIVLLALIKGFLASGVVEVQPSSNPAVVGDTLTLSLSPPTNMKSGSWAVGESLILTWIRDQEAVFPNHTGRASVNVLTGALTLRSVTAADSGVYVVQSSDPQLRANASITVLERISNVTLMAKQTDFVEFNSPAIVACSVSSGSSLSFLWLNGSSEVTAGERVQLTDGNSTLTVINVTRYDRGPFRCRVSNPVSNGTSDPVNLNIIYGPDNMALTVEGSFSVGYNLTMLCSTQSNPPAQLQWAFRGEFANTTGPLLELYGITEDQSGPYSCLAFNNHTNMNSSITSHITITMPISNVTLMASETNLVEFNDTAVLMCSVSNGSSLSYAWLKNNAVVTAAESATLTIVGVTRNDEGPFRCNVSNGVSYETSPPLYLNISFGPSNTTMMITPVVPNHVYRTESNITLSCSALSKPSAIISWMFNGVDMNIYGHWIHLNNVTVSNSGNYTCVSHNTVTSRSRSAHAVIYVLDPLESVEVNNTGGAAIVNESFTLHCDVTGTVDRIQWWRNWHVIIPDITTIFDMDNKTLTLDPVQHSDAGNYKCQAFNSVSNMTSSPYNVVVIYGPETPTITGPTVGRAGYSVIFSCYASSNPPSLYSWYFNGNPVANTSVYITPPLSEDMSGTYTCKAYNNITGRNKTAHKMFTVVEPITEVHVETPLNPPRDHYPYMLTCNVTGPAVHFHWIKNGMELHGDSGHVFQMHNETLTFNPLNRNESGQYKCMALNAVGNMTSPPYELLVNFGPDTPVITGPTFVETGQIATFKCSAISEPPSQFSWWFNGTKVANTSMFTTDCLSLNMSGEYTCMAYNNVTERNSTTSKMLTVVEAIRSVMIKNSTRPINSENFTLTCEVTGPYDTLYWTKNNTRLNVTNPYYHTENNMLHFTAVTTLDDGTYECVATNKAGEHKSPKFMLLVNYGPLKVEISGLYFHPVDLTVSMECSADSRPECDFYWFLDNESSAVIHTGSVITLIATKLSQGNYICVAKNPVTNITMYKTKEYVIGHASAIHLSSRGGLMMMGLFALSVPVLFT</sequence>
<dbReference type="SMART" id="SM00409">
    <property type="entry name" value="IG"/>
    <property type="match status" value="11"/>
</dbReference>
<keyword evidence="8" id="KW-1185">Reference proteome</keyword>
<dbReference type="Pfam" id="PF07679">
    <property type="entry name" value="I-set"/>
    <property type="match status" value="1"/>
</dbReference>
<dbReference type="AlphaFoldDB" id="A0A2U9AXF0"/>
<evidence type="ECO:0000313" key="8">
    <source>
        <dbReference type="Proteomes" id="UP000246464"/>
    </source>
</evidence>
<dbReference type="SUPFAM" id="SSF48726">
    <property type="entry name" value="Immunoglobulin"/>
    <property type="match status" value="10"/>
</dbReference>
<dbReference type="PANTHER" id="PTHR44337">
    <property type="entry name" value="CARCINOEMBRYONIC ANTIGEN-RELATED CELL ADHESION MOLECULE 8"/>
    <property type="match status" value="1"/>
</dbReference>
<accession>A0A2U9AXF0</accession>
<feature type="domain" description="Ig-like" evidence="6">
    <location>
        <begin position="938"/>
        <end position="1003"/>
    </location>
</feature>
<evidence type="ECO:0000256" key="2">
    <source>
        <dbReference type="ARBA" id="ARBA00023157"/>
    </source>
</evidence>
<evidence type="ECO:0000313" key="7">
    <source>
        <dbReference type="EMBL" id="AWO96334.1"/>
    </source>
</evidence>
<dbReference type="PROSITE" id="PS50835">
    <property type="entry name" value="IG_LIKE"/>
    <property type="match status" value="10"/>
</dbReference>
<feature type="domain" description="Ig-like" evidence="6">
    <location>
        <begin position="748"/>
        <end position="827"/>
    </location>
</feature>